<sequence>MASWSITLPSAFEIVEPIVVGPGGPAREVVLLNLASKWEVKDMGEAPTVPDNPKHVWKKSRLRDVDSPRCCQRANETWNIPHGRFDHLISWNIKFILEPNFIAHLNVFEFFVGRKRTLHQFQCPLFVREYPGKELEDWTQVVGFLPLVEKWHEVWPHCLVPHRPEGASVKKPIWKKFKSWALQFDASESLERYIALALIAIAQRQATNLYALEIKSPEIFEPRLILYRTPDKKDVYLYKAKISKETLKLLRRPWKNMQALKEVVWPVLEHRKIPLEPYHGFYSRLMAELGVEEDKDLGKEDKKKRTIWNSQSMRSIRSLFKKSE</sequence>
<keyword evidence="2" id="KW-1185">Reference proteome</keyword>
<organism evidence="1 2">
    <name type="scientific">Ophiocordyceps australis</name>
    <dbReference type="NCBI Taxonomy" id="1399860"/>
    <lineage>
        <taxon>Eukaryota</taxon>
        <taxon>Fungi</taxon>
        <taxon>Dikarya</taxon>
        <taxon>Ascomycota</taxon>
        <taxon>Pezizomycotina</taxon>
        <taxon>Sordariomycetes</taxon>
        <taxon>Hypocreomycetidae</taxon>
        <taxon>Hypocreales</taxon>
        <taxon>Ophiocordycipitaceae</taxon>
        <taxon>Ophiocordyceps</taxon>
    </lineage>
</organism>
<name>A0A2C5ZNX7_9HYPO</name>
<protein>
    <submittedName>
        <fullName evidence="1">Uncharacterized protein</fullName>
    </submittedName>
</protein>
<evidence type="ECO:0000313" key="1">
    <source>
        <dbReference type="EMBL" id="PHH81001.1"/>
    </source>
</evidence>
<reference evidence="1 2" key="1">
    <citation type="submission" date="2017-06" db="EMBL/GenBank/DDBJ databases">
        <title>Ant-infecting Ophiocordyceps genomes reveal a high diversity of potential behavioral manipulation genes and a possible major role for enterotoxins.</title>
        <authorList>
            <person name="De Bekker C."/>
            <person name="Evans H.C."/>
            <person name="Brachmann A."/>
            <person name="Hughes D.P."/>
        </authorList>
    </citation>
    <scope>NUCLEOTIDE SEQUENCE [LARGE SCALE GENOMIC DNA]</scope>
    <source>
        <strain evidence="1 2">1348a</strain>
    </source>
</reference>
<evidence type="ECO:0000313" key="2">
    <source>
        <dbReference type="Proteomes" id="UP000224854"/>
    </source>
</evidence>
<gene>
    <name evidence="1" type="ORF">CDD82_1382</name>
</gene>
<accession>A0A2C5ZNX7</accession>
<proteinExistence type="predicted"/>
<dbReference type="Proteomes" id="UP000224854">
    <property type="component" value="Unassembled WGS sequence"/>
</dbReference>
<dbReference type="AlphaFoldDB" id="A0A2C5ZNX7"/>
<dbReference type="OrthoDB" id="5343483at2759"/>
<comment type="caution">
    <text evidence="1">The sequence shown here is derived from an EMBL/GenBank/DDBJ whole genome shotgun (WGS) entry which is preliminary data.</text>
</comment>
<dbReference type="EMBL" id="NJEU01000141">
    <property type="protein sequence ID" value="PHH81001.1"/>
    <property type="molecule type" value="Genomic_DNA"/>
</dbReference>